<name>X1T438_9ZZZZ</name>
<comment type="caution">
    <text evidence="7">The sequence shown here is derived from an EMBL/GenBank/DDBJ whole genome shotgun (WGS) entry which is preliminary data.</text>
</comment>
<dbReference type="Gene3D" id="3.40.140.10">
    <property type="entry name" value="Cytidine Deaminase, domain 2"/>
    <property type="match status" value="1"/>
</dbReference>
<dbReference type="InterPro" id="IPR016193">
    <property type="entry name" value="Cytidine_deaminase-like"/>
</dbReference>
<evidence type="ECO:0000256" key="5">
    <source>
        <dbReference type="ARBA" id="ARBA00022833"/>
    </source>
</evidence>
<organism evidence="7">
    <name type="scientific">marine sediment metagenome</name>
    <dbReference type="NCBI Taxonomy" id="412755"/>
    <lineage>
        <taxon>unclassified sequences</taxon>
        <taxon>metagenomes</taxon>
        <taxon>ecological metagenomes</taxon>
    </lineage>
</organism>
<keyword evidence="3" id="KW-0479">Metal-binding</keyword>
<evidence type="ECO:0000256" key="3">
    <source>
        <dbReference type="ARBA" id="ARBA00022723"/>
    </source>
</evidence>
<dbReference type="PROSITE" id="PS51747">
    <property type="entry name" value="CYT_DCMP_DEAMINASES_2"/>
    <property type="match status" value="1"/>
</dbReference>
<keyword evidence="5" id="KW-0862">Zinc</keyword>
<protein>
    <recommendedName>
        <fullName evidence="6">CMP/dCMP-type deaminase domain-containing protein</fullName>
    </recommendedName>
</protein>
<sequence>MTNEKPIRASRDDCLMEIARIYAKRSTCNKPNGAVLAREGRAIAGGYNGSPPGRPHCIDVGCLLDDRGHCLASIHAEINVILMAARYGISTEGATLYCTTFPCPLCSKLLTNTGITKVVYENLYSNMEGYGTLKSCGIELVRYKDGKAK</sequence>
<dbReference type="PIRSF" id="PIRSF006019">
    <property type="entry name" value="dCMP_deaminase"/>
    <property type="match status" value="1"/>
</dbReference>
<accession>X1T438</accession>
<evidence type="ECO:0000256" key="1">
    <source>
        <dbReference type="ARBA" id="ARBA00001947"/>
    </source>
</evidence>
<dbReference type="GO" id="GO:0004132">
    <property type="term" value="F:dCMP deaminase activity"/>
    <property type="evidence" value="ECO:0007669"/>
    <property type="project" value="InterPro"/>
</dbReference>
<keyword evidence="4" id="KW-0378">Hydrolase</keyword>
<dbReference type="Pfam" id="PF00383">
    <property type="entry name" value="dCMP_cyt_deam_1"/>
    <property type="match status" value="1"/>
</dbReference>
<dbReference type="GO" id="GO:0005737">
    <property type="term" value="C:cytoplasm"/>
    <property type="evidence" value="ECO:0007669"/>
    <property type="project" value="TreeGrafter"/>
</dbReference>
<dbReference type="PANTHER" id="PTHR11086:SF18">
    <property type="entry name" value="DEOXYCYTIDYLATE DEAMINASE"/>
    <property type="match status" value="1"/>
</dbReference>
<feature type="domain" description="CMP/dCMP-type deaminase" evidence="6">
    <location>
        <begin position="10"/>
        <end position="133"/>
    </location>
</feature>
<evidence type="ECO:0000256" key="2">
    <source>
        <dbReference type="ARBA" id="ARBA00006576"/>
    </source>
</evidence>
<dbReference type="InterPro" id="IPR035105">
    <property type="entry name" value="Deoxycytidylate_deaminase_dom"/>
</dbReference>
<proteinExistence type="inferred from homology"/>
<dbReference type="InterPro" id="IPR002125">
    <property type="entry name" value="CMP_dCMP_dom"/>
</dbReference>
<dbReference type="GO" id="GO:0008270">
    <property type="term" value="F:zinc ion binding"/>
    <property type="evidence" value="ECO:0007669"/>
    <property type="project" value="InterPro"/>
</dbReference>
<dbReference type="PROSITE" id="PS00903">
    <property type="entry name" value="CYT_DCMP_DEAMINASES_1"/>
    <property type="match status" value="1"/>
</dbReference>
<dbReference type="SUPFAM" id="SSF53927">
    <property type="entry name" value="Cytidine deaminase-like"/>
    <property type="match status" value="1"/>
</dbReference>
<evidence type="ECO:0000256" key="4">
    <source>
        <dbReference type="ARBA" id="ARBA00022801"/>
    </source>
</evidence>
<dbReference type="InterPro" id="IPR016473">
    <property type="entry name" value="dCMP_deaminase"/>
</dbReference>
<dbReference type="CDD" id="cd01286">
    <property type="entry name" value="deoxycytidylate_deaminase"/>
    <property type="match status" value="1"/>
</dbReference>
<dbReference type="GO" id="GO:0006220">
    <property type="term" value="P:pyrimidine nucleotide metabolic process"/>
    <property type="evidence" value="ECO:0007669"/>
    <property type="project" value="InterPro"/>
</dbReference>
<dbReference type="EMBL" id="BARW01022490">
    <property type="protein sequence ID" value="GAI99968.1"/>
    <property type="molecule type" value="Genomic_DNA"/>
</dbReference>
<dbReference type="InterPro" id="IPR015517">
    <property type="entry name" value="dCMP_deaminase-rel"/>
</dbReference>
<evidence type="ECO:0000259" key="6">
    <source>
        <dbReference type="PROSITE" id="PS51747"/>
    </source>
</evidence>
<comment type="similarity">
    <text evidence="2">Belongs to the cytidine and deoxycytidylate deaminase family.</text>
</comment>
<evidence type="ECO:0000313" key="7">
    <source>
        <dbReference type="EMBL" id="GAI99968.1"/>
    </source>
</evidence>
<dbReference type="AlphaFoldDB" id="X1T438"/>
<comment type="cofactor">
    <cofactor evidence="1">
        <name>Zn(2+)</name>
        <dbReference type="ChEBI" id="CHEBI:29105"/>
    </cofactor>
</comment>
<reference evidence="7" key="1">
    <citation type="journal article" date="2014" name="Front. Microbiol.">
        <title>High frequency of phylogenetically diverse reductive dehalogenase-homologous genes in deep subseafloor sedimentary metagenomes.</title>
        <authorList>
            <person name="Kawai M."/>
            <person name="Futagami T."/>
            <person name="Toyoda A."/>
            <person name="Takaki Y."/>
            <person name="Nishi S."/>
            <person name="Hori S."/>
            <person name="Arai W."/>
            <person name="Tsubouchi T."/>
            <person name="Morono Y."/>
            <person name="Uchiyama I."/>
            <person name="Ito T."/>
            <person name="Fujiyama A."/>
            <person name="Inagaki F."/>
            <person name="Takami H."/>
        </authorList>
    </citation>
    <scope>NUCLEOTIDE SEQUENCE</scope>
    <source>
        <strain evidence="7">Expedition CK06-06</strain>
    </source>
</reference>
<dbReference type="InterPro" id="IPR016192">
    <property type="entry name" value="APOBEC/CMP_deaminase_Zn-bd"/>
</dbReference>
<dbReference type="PANTHER" id="PTHR11086">
    <property type="entry name" value="DEOXYCYTIDYLATE DEAMINASE-RELATED"/>
    <property type="match status" value="1"/>
</dbReference>
<gene>
    <name evidence="7" type="ORF">S12H4_37521</name>
</gene>